<dbReference type="PANTHER" id="PTHR35038">
    <property type="entry name" value="DISSIMILATORY SULFITE REDUCTASE SIRA"/>
    <property type="match status" value="1"/>
</dbReference>
<comment type="caution">
    <text evidence="2">The sequence shown here is derived from an EMBL/GenBank/DDBJ whole genome shotgun (WGS) entry which is preliminary data.</text>
</comment>
<name>A0ABT1LF40_9HYPH</name>
<dbReference type="Gene3D" id="1.10.1130.10">
    <property type="entry name" value="Flavocytochrome C3, Chain A"/>
    <property type="match status" value="1"/>
</dbReference>
<evidence type="ECO:0000313" key="2">
    <source>
        <dbReference type="EMBL" id="MCP8939576.1"/>
    </source>
</evidence>
<dbReference type="RefSeq" id="WP_254743311.1">
    <property type="nucleotide sequence ID" value="NZ_JANCLU010000012.1"/>
</dbReference>
<gene>
    <name evidence="2" type="ORF">NK718_13700</name>
</gene>
<proteinExistence type="predicted"/>
<protein>
    <recommendedName>
        <fullName evidence="4">Doubled CXXCH motif domain-containing protein</fullName>
    </recommendedName>
</protein>
<sequence>MTVGLGWAARALGVSGMLGVAAMLGAPGLWPSVAPTPVGVALAADAPAAAGDAAAIASVEAAKARLAKADYERAVWDPIHFKPAIDVAKDAACLTCHQEIMSAKPRDASPAGVKATSVLAWYQTLDTYAGAQQTFHWRHIQSPFAKQVMQLSCAFCHQGNDPRERSPHVTATTAAGAPVSDWPRGEPAFTLRKTVNPSETCLRCHGSYPAENMGLAGSWAELREGLETPETPNGCLTCHADQFRTVRHQVTYLKAAEIEKAAKTSSDVCYGCHGGRQWYRISYPYPRHPWPGMPADAPEWAAGRPVTSDARFALPQK</sequence>
<accession>A0ABT1LF40</accession>
<dbReference type="EMBL" id="JANCLU010000012">
    <property type="protein sequence ID" value="MCP8939576.1"/>
    <property type="molecule type" value="Genomic_DNA"/>
</dbReference>
<dbReference type="InterPro" id="IPR036280">
    <property type="entry name" value="Multihaem_cyt_sf"/>
</dbReference>
<dbReference type="InterPro" id="IPR051829">
    <property type="entry name" value="Multiheme_Cytochr_ET"/>
</dbReference>
<evidence type="ECO:0000256" key="1">
    <source>
        <dbReference type="ARBA" id="ARBA00022729"/>
    </source>
</evidence>
<dbReference type="SUPFAM" id="SSF48695">
    <property type="entry name" value="Multiheme cytochromes"/>
    <property type="match status" value="1"/>
</dbReference>
<keyword evidence="3" id="KW-1185">Reference proteome</keyword>
<organism evidence="2 3">
    <name type="scientific">Alsobacter ponti</name>
    <dbReference type="NCBI Taxonomy" id="2962936"/>
    <lineage>
        <taxon>Bacteria</taxon>
        <taxon>Pseudomonadati</taxon>
        <taxon>Pseudomonadota</taxon>
        <taxon>Alphaproteobacteria</taxon>
        <taxon>Hyphomicrobiales</taxon>
        <taxon>Alsobacteraceae</taxon>
        <taxon>Alsobacter</taxon>
    </lineage>
</organism>
<dbReference type="Proteomes" id="UP001205890">
    <property type="component" value="Unassembled WGS sequence"/>
</dbReference>
<dbReference type="PANTHER" id="PTHR35038:SF8">
    <property type="entry name" value="C-TYPE POLYHEME CYTOCHROME OMCC"/>
    <property type="match status" value="1"/>
</dbReference>
<evidence type="ECO:0000313" key="3">
    <source>
        <dbReference type="Proteomes" id="UP001205890"/>
    </source>
</evidence>
<reference evidence="2 3" key="1">
    <citation type="submission" date="2022-07" db="EMBL/GenBank/DDBJ databases">
        <authorList>
            <person name="Li W.-J."/>
            <person name="Deng Q.-Q."/>
        </authorList>
    </citation>
    <scope>NUCLEOTIDE SEQUENCE [LARGE SCALE GENOMIC DNA]</scope>
    <source>
        <strain evidence="2 3">SYSU M60028</strain>
    </source>
</reference>
<keyword evidence="1" id="KW-0732">Signal</keyword>
<evidence type="ECO:0008006" key="4">
    <source>
        <dbReference type="Google" id="ProtNLM"/>
    </source>
</evidence>